<feature type="compositionally biased region" description="Basic and acidic residues" evidence="1">
    <location>
        <begin position="468"/>
        <end position="491"/>
    </location>
</feature>
<feature type="compositionally biased region" description="Acidic residues" evidence="1">
    <location>
        <begin position="164"/>
        <end position="184"/>
    </location>
</feature>
<evidence type="ECO:0000313" key="3">
    <source>
        <dbReference type="Proteomes" id="UP000807025"/>
    </source>
</evidence>
<dbReference type="AlphaFoldDB" id="A0A9P6ABT5"/>
<feature type="compositionally biased region" description="Polar residues" evidence="1">
    <location>
        <begin position="578"/>
        <end position="593"/>
    </location>
</feature>
<reference evidence="2" key="1">
    <citation type="submission" date="2020-11" db="EMBL/GenBank/DDBJ databases">
        <authorList>
            <consortium name="DOE Joint Genome Institute"/>
            <person name="Ahrendt S."/>
            <person name="Riley R."/>
            <person name="Andreopoulos W."/>
            <person name="Labutti K."/>
            <person name="Pangilinan J."/>
            <person name="Ruiz-Duenas F.J."/>
            <person name="Barrasa J.M."/>
            <person name="Sanchez-Garcia M."/>
            <person name="Camarero S."/>
            <person name="Miyauchi S."/>
            <person name="Serrano A."/>
            <person name="Linde D."/>
            <person name="Babiker R."/>
            <person name="Drula E."/>
            <person name="Ayuso-Fernandez I."/>
            <person name="Pacheco R."/>
            <person name="Padilla G."/>
            <person name="Ferreira P."/>
            <person name="Barriuso J."/>
            <person name="Kellner H."/>
            <person name="Castanera R."/>
            <person name="Alfaro M."/>
            <person name="Ramirez L."/>
            <person name="Pisabarro A.G."/>
            <person name="Kuo A."/>
            <person name="Tritt A."/>
            <person name="Lipzen A."/>
            <person name="He G."/>
            <person name="Yan M."/>
            <person name="Ng V."/>
            <person name="Cullen D."/>
            <person name="Martin F."/>
            <person name="Rosso M.-N."/>
            <person name="Henrissat B."/>
            <person name="Hibbett D."/>
            <person name="Martinez A.T."/>
            <person name="Grigoriev I.V."/>
        </authorList>
    </citation>
    <scope>NUCLEOTIDE SEQUENCE</scope>
    <source>
        <strain evidence="2">ATCC 90797</strain>
    </source>
</reference>
<feature type="compositionally biased region" description="Basic and acidic residues" evidence="1">
    <location>
        <begin position="867"/>
        <end position="881"/>
    </location>
</feature>
<gene>
    <name evidence="2" type="ORF">BDN71DRAFT_1585146</name>
</gene>
<feature type="compositionally biased region" description="Low complexity" evidence="1">
    <location>
        <begin position="555"/>
        <end position="569"/>
    </location>
</feature>
<evidence type="ECO:0000256" key="1">
    <source>
        <dbReference type="SAM" id="MobiDB-lite"/>
    </source>
</evidence>
<feature type="compositionally biased region" description="Basic and acidic residues" evidence="1">
    <location>
        <begin position="371"/>
        <end position="406"/>
    </location>
</feature>
<name>A0A9P6ABT5_PLEER</name>
<feature type="compositionally biased region" description="Low complexity" evidence="1">
    <location>
        <begin position="594"/>
        <end position="620"/>
    </location>
</feature>
<protein>
    <submittedName>
        <fullName evidence="2">Uncharacterized protein</fullName>
    </submittedName>
</protein>
<dbReference type="OrthoDB" id="3112397at2759"/>
<proteinExistence type="predicted"/>
<comment type="caution">
    <text evidence="2">The sequence shown here is derived from an EMBL/GenBank/DDBJ whole genome shotgun (WGS) entry which is preliminary data.</text>
</comment>
<feature type="compositionally biased region" description="Pro residues" evidence="1">
    <location>
        <begin position="228"/>
        <end position="253"/>
    </location>
</feature>
<feature type="region of interest" description="Disordered" evidence="1">
    <location>
        <begin position="308"/>
        <end position="630"/>
    </location>
</feature>
<accession>A0A9P6ABT5</accession>
<keyword evidence="3" id="KW-1185">Reference proteome</keyword>
<feature type="compositionally biased region" description="Basic and acidic residues" evidence="1">
    <location>
        <begin position="837"/>
        <end position="860"/>
    </location>
</feature>
<feature type="compositionally biased region" description="Basic and acidic residues" evidence="1">
    <location>
        <begin position="129"/>
        <end position="141"/>
    </location>
</feature>
<evidence type="ECO:0000313" key="2">
    <source>
        <dbReference type="EMBL" id="KAF9501421.1"/>
    </source>
</evidence>
<sequence length="890" mass="98294">MPAPSLATATKQQVPVHRPPSFTLFSFSILTTYHHHPSIAIHAHKLSICDIDTIRYPPTSTPKTMDIPMDMKTLSALRRNELQKLAMANSIKANQKSATLIALLLAKHAKQTEEQDRELDEVPGDEPEKETGVEGKGERTKSRNGKQTRTTRATKKRGRAIADNDNDNNAETNAEEANEAEADDAQPAAASEESPGPSKRLRPRRGQPAPVPSKVPPFRRSRLKAPAPAAPAPTAPAPTMGPPPPPLPPPHLPAPRIQVPQCTPPHPYPIPNTRYSPASTPSVVSARSRHYTPTSTPTTSFIGVGARHHHHLHHLHNNGSSSAAPPTLERRKSSRIPRHADIMNGGRGRRLSPSSPSPTRPRGSVRNTRPTRSEASESRERASDPPEERASEGEGEREEVREVDGRRIKKLVLVVKQEDDSDDDELALPVNPYARGVSNGKGKEREREQRFENEYTETPLDSPSALMAEREAAARAQAEERSTPRTHERQKSGRGVNWDALGSPVYSPSSPPWVVPPLQLSSPFPPTPEYEFHRESTPEARQGAEVVSAERGRGAEAQPQPQHQLEQQQVVAWAGATRASSPGPSDRSPSYGFTTPTHTPLPSLYSPTSPRSPTSRPPHSNYISPPASPGGVHETVALLRVIHDRDAALHDQVAALRAEAQSVRAQAMLLVERLRAEKGEARRMEAFTRYWRGGGYYNARGVGAEDPGYGITEAARDSGLGEDVAGLARNRGVNGSGETRTEWRPGVNWMHEEVWGGQMQVLRALKPEDQFEITSEDEGEGGILDRLDNGDDLGIRMQRVRGEEGVFDTLGVGAEVPEEYLEARRREEVAERERVRLAEEEMLQRREEEDMLERKRENQRAAKGKRKADDIDPAEKAEERMKRKRIFSQA</sequence>
<feature type="region of interest" description="Disordered" evidence="1">
    <location>
        <begin position="837"/>
        <end position="890"/>
    </location>
</feature>
<feature type="region of interest" description="Disordered" evidence="1">
    <location>
        <begin position="111"/>
        <end position="266"/>
    </location>
</feature>
<dbReference type="Proteomes" id="UP000807025">
    <property type="component" value="Unassembled WGS sequence"/>
</dbReference>
<feature type="compositionally biased region" description="Acidic residues" evidence="1">
    <location>
        <begin position="115"/>
        <end position="128"/>
    </location>
</feature>
<organism evidence="2 3">
    <name type="scientific">Pleurotus eryngii</name>
    <name type="common">Boletus of the steppes</name>
    <dbReference type="NCBI Taxonomy" id="5323"/>
    <lineage>
        <taxon>Eukaryota</taxon>
        <taxon>Fungi</taxon>
        <taxon>Dikarya</taxon>
        <taxon>Basidiomycota</taxon>
        <taxon>Agaricomycotina</taxon>
        <taxon>Agaricomycetes</taxon>
        <taxon>Agaricomycetidae</taxon>
        <taxon>Agaricales</taxon>
        <taxon>Pleurotineae</taxon>
        <taxon>Pleurotaceae</taxon>
        <taxon>Pleurotus</taxon>
    </lineage>
</organism>
<dbReference type="EMBL" id="MU154523">
    <property type="protein sequence ID" value="KAF9501421.1"/>
    <property type="molecule type" value="Genomic_DNA"/>
</dbReference>
<feature type="compositionally biased region" description="Basic and acidic residues" evidence="1">
    <location>
        <begin position="441"/>
        <end position="453"/>
    </location>
</feature>